<dbReference type="GO" id="GO:0003677">
    <property type="term" value="F:DNA binding"/>
    <property type="evidence" value="ECO:0007669"/>
    <property type="project" value="InterPro"/>
</dbReference>
<dbReference type="Proteomes" id="UP001194580">
    <property type="component" value="Unassembled WGS sequence"/>
</dbReference>
<reference evidence="2" key="1">
    <citation type="journal article" date="2020" name="Fungal Divers.">
        <title>Resolving the Mortierellaceae phylogeny through synthesis of multi-gene phylogenetics and phylogenomics.</title>
        <authorList>
            <person name="Vandepol N."/>
            <person name="Liber J."/>
            <person name="Desiro A."/>
            <person name="Na H."/>
            <person name="Kennedy M."/>
            <person name="Barry K."/>
            <person name="Grigoriev I.V."/>
            <person name="Miller A.N."/>
            <person name="O'Donnell K."/>
            <person name="Stajich J.E."/>
            <person name="Bonito G."/>
        </authorList>
    </citation>
    <scope>NUCLEOTIDE SEQUENCE</scope>
    <source>
        <strain evidence="2">NRRL 28262</strain>
    </source>
</reference>
<protein>
    <recommendedName>
        <fullName evidence="4">Ndc10 domain-containing protein</fullName>
    </recommendedName>
</protein>
<evidence type="ECO:0000313" key="2">
    <source>
        <dbReference type="EMBL" id="KAG0275183.1"/>
    </source>
</evidence>
<sequence length="573" mass="66011">MLEEVDIMPQKANEDILAAEPCVSDEDVIELSGVRKAAVEEIDIMSHKANEALTAVSSDTDEDIIELSEVRETAVVNGEQHIKETPGPNMKFNAYFNAFSQPETQTKSRSDRQVRTRYTRSMTFSLPPVRATSLPPLKRRYRQESFTKNDLSPKKQRHNTTNEPSGVAEQDQHESDDESFQLMAVACKPSTQYMYRRLQVHWEEWCERHLFGDGDKVTPEKFQAYWREFVSPHVYRDSNPSKSILPFRVNTSEYYDGELPRKSMAIGHRSAVRYLYIDQCIRNGVTPDIDSVFRTQEIRALTTEYFSRLEQAHRPVPAKLSKPTSTPISAPHPTVHSKSNQAASERLWDDLSPALALRDNLKILWTKRSRDQLIDNERKWFSIARARLQLAYDYYRINHAYEISSIQLGDLYPIQFTLRGEESFRSSFGIGIAHIQTPLSAPPTFTKLVRQEDVEICPVACLAFYLLSLWSGNQGPPDFNQYSWEACFLVFEDNSDSVFRMSRDSLQKSRNLVTEMLRDIFSAFDPNIDPEEKVPRYPFSTQAQDNNSITKHTSVDSWNQLDIKPSYIRSTQT</sequence>
<feature type="region of interest" description="Disordered" evidence="1">
    <location>
        <begin position="129"/>
        <end position="175"/>
    </location>
</feature>
<feature type="compositionally biased region" description="Basic and acidic residues" evidence="1">
    <location>
        <begin position="142"/>
        <end position="153"/>
    </location>
</feature>
<accession>A0AAD4DDH0</accession>
<keyword evidence="3" id="KW-1185">Reference proteome</keyword>
<dbReference type="InterPro" id="IPR038279">
    <property type="entry name" value="Ndc10_dom2_sf"/>
</dbReference>
<evidence type="ECO:0000256" key="1">
    <source>
        <dbReference type="SAM" id="MobiDB-lite"/>
    </source>
</evidence>
<dbReference type="EMBL" id="JAAAIL010000511">
    <property type="protein sequence ID" value="KAG0275183.1"/>
    <property type="molecule type" value="Genomic_DNA"/>
</dbReference>
<evidence type="ECO:0008006" key="4">
    <source>
        <dbReference type="Google" id="ProtNLM"/>
    </source>
</evidence>
<dbReference type="Gene3D" id="1.10.443.20">
    <property type="entry name" value="Centromere DNA-binding protein complex CBF3 subunit, domain 2"/>
    <property type="match status" value="1"/>
</dbReference>
<comment type="caution">
    <text evidence="2">The sequence shown here is derived from an EMBL/GenBank/DDBJ whole genome shotgun (WGS) entry which is preliminary data.</text>
</comment>
<evidence type="ECO:0000313" key="3">
    <source>
        <dbReference type="Proteomes" id="UP001194580"/>
    </source>
</evidence>
<name>A0AAD4DDH0_9FUNG</name>
<proteinExistence type="predicted"/>
<gene>
    <name evidence="2" type="ORF">BGZ95_009104</name>
</gene>
<feature type="region of interest" description="Disordered" evidence="1">
    <location>
        <begin position="316"/>
        <end position="336"/>
    </location>
</feature>
<organism evidence="2 3">
    <name type="scientific">Linnemannia exigua</name>
    <dbReference type="NCBI Taxonomy" id="604196"/>
    <lineage>
        <taxon>Eukaryota</taxon>
        <taxon>Fungi</taxon>
        <taxon>Fungi incertae sedis</taxon>
        <taxon>Mucoromycota</taxon>
        <taxon>Mortierellomycotina</taxon>
        <taxon>Mortierellomycetes</taxon>
        <taxon>Mortierellales</taxon>
        <taxon>Mortierellaceae</taxon>
        <taxon>Linnemannia</taxon>
    </lineage>
</organism>
<feature type="non-terminal residue" evidence="2">
    <location>
        <position position="1"/>
    </location>
</feature>
<dbReference type="AlphaFoldDB" id="A0AAD4DDH0"/>